<accession>A0ABD2Q6F8</accession>
<gene>
    <name evidence="2" type="ORF">Ciccas_006206</name>
</gene>
<evidence type="ECO:0000313" key="3">
    <source>
        <dbReference type="Proteomes" id="UP001626550"/>
    </source>
</evidence>
<comment type="caution">
    <text evidence="2">The sequence shown here is derived from an EMBL/GenBank/DDBJ whole genome shotgun (WGS) entry which is preliminary data.</text>
</comment>
<evidence type="ECO:0000256" key="1">
    <source>
        <dbReference type="SAM" id="MobiDB-lite"/>
    </source>
</evidence>
<feature type="compositionally biased region" description="Polar residues" evidence="1">
    <location>
        <begin position="1"/>
        <end position="12"/>
    </location>
</feature>
<dbReference type="AlphaFoldDB" id="A0ABD2Q6F8"/>
<keyword evidence="3" id="KW-1185">Reference proteome</keyword>
<dbReference type="Proteomes" id="UP001626550">
    <property type="component" value="Unassembled WGS sequence"/>
</dbReference>
<sequence>MVDLQNSNSTGHESGYKRPETSILDVPDNLELKKLFIKLYTKAISKSSADEAEWIDVTNWVLPRLEVQRIDTTPPQNVGDSVLLLKEYYPWLVGRRPGFSSLNLRSLVPGTVDQQLLIITVSNQSEIRPIHISASLITGS</sequence>
<feature type="region of interest" description="Disordered" evidence="1">
    <location>
        <begin position="1"/>
        <end position="20"/>
    </location>
</feature>
<organism evidence="2 3">
    <name type="scientific">Cichlidogyrus casuarinus</name>
    <dbReference type="NCBI Taxonomy" id="1844966"/>
    <lineage>
        <taxon>Eukaryota</taxon>
        <taxon>Metazoa</taxon>
        <taxon>Spiralia</taxon>
        <taxon>Lophotrochozoa</taxon>
        <taxon>Platyhelminthes</taxon>
        <taxon>Monogenea</taxon>
        <taxon>Monopisthocotylea</taxon>
        <taxon>Dactylogyridea</taxon>
        <taxon>Ancyrocephalidae</taxon>
        <taxon>Cichlidogyrus</taxon>
    </lineage>
</organism>
<proteinExistence type="predicted"/>
<reference evidence="2 3" key="1">
    <citation type="submission" date="2024-11" db="EMBL/GenBank/DDBJ databases">
        <title>Adaptive evolution of stress response genes in parasites aligns with host niche diversity.</title>
        <authorList>
            <person name="Hahn C."/>
            <person name="Resl P."/>
        </authorList>
    </citation>
    <scope>NUCLEOTIDE SEQUENCE [LARGE SCALE GENOMIC DNA]</scope>
    <source>
        <strain evidence="2">EGGRZ-B1_66</strain>
        <tissue evidence="2">Body</tissue>
    </source>
</reference>
<evidence type="ECO:0000313" key="2">
    <source>
        <dbReference type="EMBL" id="KAL3315159.1"/>
    </source>
</evidence>
<protein>
    <submittedName>
        <fullName evidence="2">Uncharacterized protein</fullName>
    </submittedName>
</protein>
<dbReference type="EMBL" id="JBJKFK010000810">
    <property type="protein sequence ID" value="KAL3315159.1"/>
    <property type="molecule type" value="Genomic_DNA"/>
</dbReference>
<name>A0ABD2Q6F8_9PLAT</name>